<keyword evidence="7" id="KW-0663">Pyridoxal phosphate</keyword>
<dbReference type="GO" id="GO:0046872">
    <property type="term" value="F:metal ion binding"/>
    <property type="evidence" value="ECO:0007669"/>
    <property type="project" value="UniProtKB-KW"/>
</dbReference>
<keyword evidence="5" id="KW-0808">Transferase</keyword>
<evidence type="ECO:0000256" key="4">
    <source>
        <dbReference type="ARBA" id="ARBA00011738"/>
    </source>
</evidence>
<comment type="subunit">
    <text evidence="4">Homodimer.</text>
</comment>
<comment type="catalytic activity">
    <reaction evidence="11">
        <text>N(6)-(pyridoxal phosphate)-L-lysyl-[4-amino-5-hydroxymethyl-2-methylpyrimidine phosphate synthase] + L-histidyl-[4-amino-5-hydroxymethyl-2-methylpyrimidine phosphate synthase] + 2 Fe(3+) + 4 H2O = L-lysyl-[4-amino-5-hydroxymethyl-2-methylpyrimidine phosphate synthase] + (2S)-2-amino-5-hydroxy-4-oxopentanoyl-[4-amino-5-hydroxymethyl-2-methylpyrimidine phosphate synthase] + 4-amino-2-methyl-5-(phosphooxymethyl)pyrimidine + 3-oxopropanoate + 2 Fe(2+) + 2 H(+)</text>
        <dbReference type="Rhea" id="RHEA:65756"/>
        <dbReference type="Rhea" id="RHEA-COMP:16892"/>
        <dbReference type="Rhea" id="RHEA-COMP:16893"/>
        <dbReference type="Rhea" id="RHEA-COMP:16894"/>
        <dbReference type="Rhea" id="RHEA-COMP:16895"/>
        <dbReference type="ChEBI" id="CHEBI:15377"/>
        <dbReference type="ChEBI" id="CHEBI:15378"/>
        <dbReference type="ChEBI" id="CHEBI:29033"/>
        <dbReference type="ChEBI" id="CHEBI:29034"/>
        <dbReference type="ChEBI" id="CHEBI:29969"/>
        <dbReference type="ChEBI" id="CHEBI:29979"/>
        <dbReference type="ChEBI" id="CHEBI:33190"/>
        <dbReference type="ChEBI" id="CHEBI:58354"/>
        <dbReference type="ChEBI" id="CHEBI:143915"/>
        <dbReference type="ChEBI" id="CHEBI:157692"/>
    </reaction>
    <physiologicalReaction direction="left-to-right" evidence="11">
        <dbReference type="Rhea" id="RHEA:65757"/>
    </physiologicalReaction>
</comment>
<name>A0A1T2L3M0_9GAMM</name>
<evidence type="ECO:0000256" key="6">
    <source>
        <dbReference type="ARBA" id="ARBA00022723"/>
    </source>
</evidence>
<keyword evidence="16" id="KW-1185">Reference proteome</keyword>
<keyword evidence="9" id="KW-0408">Iron</keyword>
<dbReference type="Gene3D" id="3.40.190.10">
    <property type="entry name" value="Periplasmic binding protein-like II"/>
    <property type="match status" value="1"/>
</dbReference>
<dbReference type="EMBL" id="MPRL01000049">
    <property type="protein sequence ID" value="OOZ39546.1"/>
    <property type="molecule type" value="Genomic_DNA"/>
</dbReference>
<evidence type="ECO:0000256" key="8">
    <source>
        <dbReference type="ARBA" id="ARBA00022977"/>
    </source>
</evidence>
<dbReference type="InterPro" id="IPR027939">
    <property type="entry name" value="NMT1/THI5"/>
</dbReference>
<dbReference type="PANTHER" id="PTHR31528:SF1">
    <property type="entry name" value="4-AMINO-5-HYDROXYMETHYL-2-METHYLPYRIMIDINE PHOSPHATE SYNTHASE THI11-RELATED"/>
    <property type="match status" value="1"/>
</dbReference>
<accession>A0A1T2L3M0</accession>
<evidence type="ECO:0000256" key="2">
    <source>
        <dbReference type="ARBA" id="ARBA00004948"/>
    </source>
</evidence>
<keyword evidence="6" id="KW-0479">Metal-binding</keyword>
<dbReference type="Gene3D" id="3.30.450.20">
    <property type="entry name" value="PAS domain"/>
    <property type="match status" value="1"/>
</dbReference>
<dbReference type="GO" id="GO:0009228">
    <property type="term" value="P:thiamine biosynthetic process"/>
    <property type="evidence" value="ECO:0007669"/>
    <property type="project" value="UniProtKB-KW"/>
</dbReference>
<evidence type="ECO:0000256" key="3">
    <source>
        <dbReference type="ARBA" id="ARBA00009406"/>
    </source>
</evidence>
<dbReference type="GO" id="GO:0016740">
    <property type="term" value="F:transferase activity"/>
    <property type="evidence" value="ECO:0007669"/>
    <property type="project" value="UniProtKB-KW"/>
</dbReference>
<evidence type="ECO:0000256" key="1">
    <source>
        <dbReference type="ARBA" id="ARBA00003469"/>
    </source>
</evidence>
<sequence>MLFLLFILFLQAVTQVDVLAADKVTLELKWYHQFQFAGYYAAQEKGFFAQESLEVEINERNPSTSPEWVVWLVSGSILLLLVAFGLVLVVRQLRALVEKRADELKQAHNKLQRYIDILDRYIITSSTDLNGRFTYASEAFSQISKYSTQELLTQPHNR</sequence>
<evidence type="ECO:0000259" key="14">
    <source>
        <dbReference type="Pfam" id="PF09084"/>
    </source>
</evidence>
<organism evidence="15 16">
    <name type="scientific">Solemya pervernicosa gill symbiont</name>
    <dbReference type="NCBI Taxonomy" id="642797"/>
    <lineage>
        <taxon>Bacteria</taxon>
        <taxon>Pseudomonadati</taxon>
        <taxon>Pseudomonadota</taxon>
        <taxon>Gammaproteobacteria</taxon>
        <taxon>sulfur-oxidizing symbionts</taxon>
    </lineage>
</organism>
<evidence type="ECO:0000256" key="10">
    <source>
        <dbReference type="ARBA" id="ARBA00033171"/>
    </source>
</evidence>
<comment type="function">
    <text evidence="1">Responsible for the formation of the pyrimidine heterocycle in the thiamine biosynthesis pathway. Catalyzes the formation of hydroxymethylpyrimidine phosphate (HMP-P) from histidine and pyridoxal phosphate (PLP). The protein uses PLP and the active site histidine to form HMP-P, generating an inactive enzyme. The enzyme can only undergo a single turnover, which suggests it is a suicide enzyme.</text>
</comment>
<dbReference type="Pfam" id="PF09084">
    <property type="entry name" value="NMT1"/>
    <property type="match status" value="1"/>
</dbReference>
<comment type="pathway">
    <text evidence="2">Cofactor biosynthesis; thiamine diphosphate biosynthesis.</text>
</comment>
<evidence type="ECO:0000256" key="9">
    <source>
        <dbReference type="ARBA" id="ARBA00023004"/>
    </source>
</evidence>
<evidence type="ECO:0000256" key="11">
    <source>
        <dbReference type="ARBA" id="ARBA00048179"/>
    </source>
</evidence>
<evidence type="ECO:0000256" key="5">
    <source>
        <dbReference type="ARBA" id="ARBA00022679"/>
    </source>
</evidence>
<keyword evidence="12" id="KW-0812">Transmembrane</keyword>
<feature type="transmembrane region" description="Helical" evidence="12">
    <location>
        <begin position="68"/>
        <end position="90"/>
    </location>
</feature>
<evidence type="ECO:0000313" key="16">
    <source>
        <dbReference type="Proteomes" id="UP000191110"/>
    </source>
</evidence>
<keyword evidence="13" id="KW-0732">Signal</keyword>
<dbReference type="AlphaFoldDB" id="A0A1T2L3M0"/>
<evidence type="ECO:0000256" key="7">
    <source>
        <dbReference type="ARBA" id="ARBA00022898"/>
    </source>
</evidence>
<keyword evidence="8" id="KW-0784">Thiamine biosynthesis</keyword>
<protein>
    <recommendedName>
        <fullName evidence="10">Thiamine pyrimidine synthase</fullName>
    </recommendedName>
</protein>
<gene>
    <name evidence="15" type="ORF">BOW53_11200</name>
</gene>
<proteinExistence type="inferred from homology"/>
<evidence type="ECO:0000256" key="12">
    <source>
        <dbReference type="SAM" id="Phobius"/>
    </source>
</evidence>
<comment type="similarity">
    <text evidence="3">Belongs to the NMT1/THI5 family.</text>
</comment>
<dbReference type="InterPro" id="IPR015168">
    <property type="entry name" value="SsuA/THI5"/>
</dbReference>
<comment type="caution">
    <text evidence="15">The sequence shown here is derived from an EMBL/GenBank/DDBJ whole genome shotgun (WGS) entry which is preliminary data.</text>
</comment>
<dbReference type="Proteomes" id="UP000191110">
    <property type="component" value="Unassembled WGS sequence"/>
</dbReference>
<keyword evidence="12" id="KW-0472">Membrane</keyword>
<reference evidence="15 16" key="1">
    <citation type="submission" date="2016-11" db="EMBL/GenBank/DDBJ databases">
        <title>Mixed transmission modes and dynamic genome evolution in an obligate animal-bacterial symbiosis.</title>
        <authorList>
            <person name="Russell S.L."/>
            <person name="Corbett-Detig R.B."/>
            <person name="Cavanaugh C.M."/>
        </authorList>
    </citation>
    <scope>NUCLEOTIDE SEQUENCE [LARGE SCALE GENOMIC DNA]</scope>
    <source>
        <strain evidence="15">Sveles-Q1</strain>
    </source>
</reference>
<feature type="signal peptide" evidence="13">
    <location>
        <begin position="1"/>
        <end position="20"/>
    </location>
</feature>
<feature type="domain" description="SsuA/THI5-like" evidence="14">
    <location>
        <begin position="33"/>
        <end position="67"/>
    </location>
</feature>
<feature type="chain" id="PRO_5012752400" description="Thiamine pyrimidine synthase" evidence="13">
    <location>
        <begin position="21"/>
        <end position="158"/>
    </location>
</feature>
<dbReference type="InterPro" id="IPR035965">
    <property type="entry name" value="PAS-like_dom_sf"/>
</dbReference>
<evidence type="ECO:0000256" key="13">
    <source>
        <dbReference type="SAM" id="SignalP"/>
    </source>
</evidence>
<dbReference type="SUPFAM" id="SSF55785">
    <property type="entry name" value="PYP-like sensor domain (PAS domain)"/>
    <property type="match status" value="1"/>
</dbReference>
<evidence type="ECO:0000313" key="15">
    <source>
        <dbReference type="EMBL" id="OOZ39546.1"/>
    </source>
</evidence>
<dbReference type="PANTHER" id="PTHR31528">
    <property type="entry name" value="4-AMINO-5-HYDROXYMETHYL-2-METHYLPYRIMIDINE PHOSPHATE SYNTHASE THI11-RELATED"/>
    <property type="match status" value="1"/>
</dbReference>
<keyword evidence="12" id="KW-1133">Transmembrane helix</keyword>